<evidence type="ECO:0000313" key="9">
    <source>
        <dbReference type="Proteomes" id="UP000276770"/>
    </source>
</evidence>
<dbReference type="PROSITE" id="PS51794">
    <property type="entry name" value="DAC"/>
    <property type="match status" value="1"/>
</dbReference>
<organism evidence="8 9">
    <name type="scientific">Falsibacillus albus</name>
    <dbReference type="NCBI Taxonomy" id="2478915"/>
    <lineage>
        <taxon>Bacteria</taxon>
        <taxon>Bacillati</taxon>
        <taxon>Bacillota</taxon>
        <taxon>Bacilli</taxon>
        <taxon>Bacillales</taxon>
        <taxon>Bacillaceae</taxon>
        <taxon>Falsibacillus</taxon>
    </lineage>
</organism>
<dbReference type="Gene3D" id="3.40.1700.10">
    <property type="entry name" value="DNA integrity scanning protein, DisA, N-terminal domain"/>
    <property type="match status" value="1"/>
</dbReference>
<comment type="catalytic activity">
    <reaction evidence="1 6">
        <text>2 ATP = 3',3'-c-di-AMP + 2 diphosphate</text>
        <dbReference type="Rhea" id="RHEA:35655"/>
        <dbReference type="ChEBI" id="CHEBI:30616"/>
        <dbReference type="ChEBI" id="CHEBI:33019"/>
        <dbReference type="ChEBI" id="CHEBI:71500"/>
        <dbReference type="EC" id="2.7.7.85"/>
    </reaction>
</comment>
<dbReference type="InterPro" id="IPR019457">
    <property type="entry name" value="CdaS_N"/>
</dbReference>
<evidence type="ECO:0000313" key="8">
    <source>
        <dbReference type="EMBL" id="RLQ96309.1"/>
    </source>
</evidence>
<accession>A0A3L7K1P2</accession>
<comment type="similarity">
    <text evidence="6">Belongs to the adenylate cyclase family. DacB/CdaS subfamily.</text>
</comment>
<dbReference type="PANTHER" id="PTHR34185">
    <property type="entry name" value="DIADENYLATE CYCLASE"/>
    <property type="match status" value="1"/>
</dbReference>
<keyword evidence="9" id="KW-1185">Reference proteome</keyword>
<evidence type="ECO:0000256" key="3">
    <source>
        <dbReference type="ARBA" id="ARBA00022695"/>
    </source>
</evidence>
<evidence type="ECO:0000256" key="4">
    <source>
        <dbReference type="ARBA" id="ARBA00022741"/>
    </source>
</evidence>
<feature type="domain" description="DAC" evidence="7">
    <location>
        <begin position="44"/>
        <end position="203"/>
    </location>
</feature>
<dbReference type="PANTHER" id="PTHR34185:SF2">
    <property type="entry name" value="CYCLIC DI-AMP SYNTHASE CDAS"/>
    <property type="match status" value="1"/>
</dbReference>
<dbReference type="Pfam" id="PF10372">
    <property type="entry name" value="CdaS_N"/>
    <property type="match status" value="1"/>
</dbReference>
<dbReference type="RefSeq" id="WP_121680162.1">
    <property type="nucleotide sequence ID" value="NZ_RCVZ01000004.1"/>
</dbReference>
<name>A0A3L7K1P2_9BACI</name>
<dbReference type="HAMAP" id="MF_00838">
    <property type="entry name" value="DacB"/>
    <property type="match status" value="1"/>
</dbReference>
<evidence type="ECO:0000256" key="2">
    <source>
        <dbReference type="ARBA" id="ARBA00022679"/>
    </source>
</evidence>
<dbReference type="InterPro" id="IPR053472">
    <property type="entry name" value="DAC_CdaS-like"/>
</dbReference>
<dbReference type="AlphaFoldDB" id="A0A3L7K1P2"/>
<dbReference type="Pfam" id="PF02457">
    <property type="entry name" value="DAC"/>
    <property type="match status" value="1"/>
</dbReference>
<comment type="function">
    <text evidence="6">Catalyzes the condensation of 2 ATP molecules into cyclic di-AMP (c-di-AMP), a second messenger used to regulate differing processes in different bacteria.</text>
</comment>
<dbReference type="InterPro" id="IPR050338">
    <property type="entry name" value="DisA"/>
</dbReference>
<comment type="caution">
    <text evidence="8">The sequence shown here is derived from an EMBL/GenBank/DDBJ whole genome shotgun (WGS) entry which is preliminary data.</text>
</comment>
<dbReference type="OrthoDB" id="9807385at2"/>
<reference evidence="8 9" key="1">
    <citation type="submission" date="2018-10" db="EMBL/GenBank/DDBJ databases">
        <title>Falsibacillus sp. genome draft.</title>
        <authorList>
            <person name="Shi S."/>
        </authorList>
    </citation>
    <scope>NUCLEOTIDE SEQUENCE [LARGE SCALE GENOMIC DNA]</scope>
    <source>
        <strain evidence="8 9">GY 10110</strain>
    </source>
</reference>
<keyword evidence="2 6" id="KW-0808">Transferase</keyword>
<gene>
    <name evidence="6" type="primary">dacB</name>
    <name evidence="8" type="ORF">D9X91_08475</name>
</gene>
<evidence type="ECO:0000256" key="1">
    <source>
        <dbReference type="ARBA" id="ARBA00000877"/>
    </source>
</evidence>
<comment type="subunit">
    <text evidence="6">Probably oligomerizes.</text>
</comment>
<dbReference type="Proteomes" id="UP000276770">
    <property type="component" value="Unassembled WGS sequence"/>
</dbReference>
<keyword evidence="5 6" id="KW-0067">ATP-binding</keyword>
<sequence length="204" mass="22705">MQESNCDFSPMKKKISESLVEIKQELQLSEAVLEDENYCLLGKLESIREKFMEVESMAASFYLNCYLSSYSNIYSELSVCVQHLSERRHGALIVIERETNVVPFIQKGTQIDAQCTPPLLEAIFYPGNPLHDGAVLIRSDHIISASNVLPLSHKIIENEKLGTRHRAAMGLSEITDALVMVVSEETGKVSFALDGKLFPIATGI</sequence>
<dbReference type="InterPro" id="IPR036888">
    <property type="entry name" value="DNA_integrity_DisA_N_sf"/>
</dbReference>
<dbReference type="GO" id="GO:0106408">
    <property type="term" value="F:diadenylate cyclase activity"/>
    <property type="evidence" value="ECO:0007669"/>
    <property type="project" value="UniProtKB-EC"/>
</dbReference>
<dbReference type="Gene3D" id="1.10.287.770">
    <property type="entry name" value="YojJ-like"/>
    <property type="match status" value="1"/>
</dbReference>
<evidence type="ECO:0000256" key="5">
    <source>
        <dbReference type="ARBA" id="ARBA00022840"/>
    </source>
</evidence>
<keyword evidence="6" id="KW-0472">Membrane</keyword>
<keyword evidence="3 6" id="KW-0548">Nucleotidyltransferase</keyword>
<dbReference type="GO" id="GO:0004016">
    <property type="term" value="F:adenylate cyclase activity"/>
    <property type="evidence" value="ECO:0007669"/>
    <property type="project" value="UniProtKB-UniRule"/>
</dbReference>
<dbReference type="EMBL" id="RCVZ01000004">
    <property type="protein sequence ID" value="RLQ96309.1"/>
    <property type="molecule type" value="Genomic_DNA"/>
</dbReference>
<dbReference type="InterPro" id="IPR034693">
    <property type="entry name" value="CdaS"/>
</dbReference>
<dbReference type="InterPro" id="IPR003390">
    <property type="entry name" value="DNA_integrity_scan_DisA_N"/>
</dbReference>
<dbReference type="EC" id="2.7.7.85" evidence="6"/>
<keyword evidence="6" id="KW-1003">Cell membrane</keyword>
<keyword evidence="4 6" id="KW-0547">Nucleotide-binding</keyword>
<keyword evidence="6" id="KW-1133">Transmembrane helix</keyword>
<dbReference type="GO" id="GO:0006171">
    <property type="term" value="P:cAMP biosynthetic process"/>
    <property type="evidence" value="ECO:0007669"/>
    <property type="project" value="InterPro"/>
</dbReference>
<proteinExistence type="inferred from homology"/>
<dbReference type="SUPFAM" id="SSF143597">
    <property type="entry name" value="YojJ-like"/>
    <property type="match status" value="1"/>
</dbReference>
<dbReference type="NCBIfam" id="NF038328">
    <property type="entry name" value="c-di-AMP_CdaS"/>
    <property type="match status" value="1"/>
</dbReference>
<keyword evidence="6" id="KW-0812">Transmembrane</keyword>
<evidence type="ECO:0000259" key="7">
    <source>
        <dbReference type="PROSITE" id="PS51794"/>
    </source>
</evidence>
<dbReference type="GO" id="GO:0005524">
    <property type="term" value="F:ATP binding"/>
    <property type="evidence" value="ECO:0007669"/>
    <property type="project" value="UniProtKB-UniRule"/>
</dbReference>
<evidence type="ECO:0000256" key="6">
    <source>
        <dbReference type="HAMAP-Rule" id="MF_00838"/>
    </source>
</evidence>
<protein>
    <recommendedName>
        <fullName evidence="6">Diadenylate cyclase</fullName>
        <shortName evidence="6">DAC</shortName>
        <ecNumber evidence="6">2.7.7.85</ecNumber>
    </recommendedName>
    <alternativeName>
        <fullName evidence="6">Cyclic-di-AMP synthase</fullName>
        <shortName evidence="6">c-di-AMP synthase</shortName>
    </alternativeName>
</protein>